<organism evidence="1 2">
    <name type="scientific">Dentiscutata heterogama</name>
    <dbReference type="NCBI Taxonomy" id="1316150"/>
    <lineage>
        <taxon>Eukaryota</taxon>
        <taxon>Fungi</taxon>
        <taxon>Fungi incertae sedis</taxon>
        <taxon>Mucoromycota</taxon>
        <taxon>Glomeromycotina</taxon>
        <taxon>Glomeromycetes</taxon>
        <taxon>Diversisporales</taxon>
        <taxon>Gigasporaceae</taxon>
        <taxon>Dentiscutata</taxon>
    </lineage>
</organism>
<gene>
    <name evidence="1" type="ORF">DHETER_LOCUS11283</name>
</gene>
<dbReference type="Proteomes" id="UP000789702">
    <property type="component" value="Unassembled WGS sequence"/>
</dbReference>
<comment type="caution">
    <text evidence="1">The sequence shown here is derived from an EMBL/GenBank/DDBJ whole genome shotgun (WGS) entry which is preliminary data.</text>
</comment>
<name>A0ACA9P4E9_9GLOM</name>
<protein>
    <submittedName>
        <fullName evidence="1">4750_t:CDS:1</fullName>
    </submittedName>
</protein>
<evidence type="ECO:0000313" key="2">
    <source>
        <dbReference type="Proteomes" id="UP000789702"/>
    </source>
</evidence>
<feature type="non-terminal residue" evidence="1">
    <location>
        <position position="68"/>
    </location>
</feature>
<reference evidence="1" key="1">
    <citation type="submission" date="2021-06" db="EMBL/GenBank/DDBJ databases">
        <authorList>
            <person name="Kallberg Y."/>
            <person name="Tangrot J."/>
            <person name="Rosling A."/>
        </authorList>
    </citation>
    <scope>NUCLEOTIDE SEQUENCE</scope>
    <source>
        <strain evidence="1">IL203A</strain>
    </source>
</reference>
<dbReference type="EMBL" id="CAJVPU010024237">
    <property type="protein sequence ID" value="CAG8691601.1"/>
    <property type="molecule type" value="Genomic_DNA"/>
</dbReference>
<evidence type="ECO:0000313" key="1">
    <source>
        <dbReference type="EMBL" id="CAG8691601.1"/>
    </source>
</evidence>
<keyword evidence="2" id="KW-1185">Reference proteome</keyword>
<accession>A0ACA9P4E9</accession>
<sequence length="68" mass="7839">MTKKNNTELELKVENKRKANNKELKKVVAEELVHKLEKILLVTLILIDTKIVVNTQRPGKGDKQKEMS</sequence>
<proteinExistence type="predicted"/>